<dbReference type="PRINTS" id="PR00145">
    <property type="entry name" value="ARGSUCLYASE"/>
</dbReference>
<dbReference type="RefSeq" id="WP_129119267.1">
    <property type="nucleotide sequence ID" value="NZ_BSUI01000016.1"/>
</dbReference>
<dbReference type="Pfam" id="PF00206">
    <property type="entry name" value="Lyase_1"/>
    <property type="match status" value="1"/>
</dbReference>
<dbReference type="AlphaFoldDB" id="A0AAJ5F8Z2"/>
<accession>A0AAJ5F8Z2</accession>
<dbReference type="InterPro" id="IPR022761">
    <property type="entry name" value="Fumarate_lyase_N"/>
</dbReference>
<dbReference type="InterPro" id="IPR012789">
    <property type="entry name" value="Protocat_PcaB-like"/>
</dbReference>
<keyword evidence="5" id="KW-0413">Isomerase</keyword>
<dbReference type="Proteomes" id="UP000308000">
    <property type="component" value="Unassembled WGS sequence"/>
</dbReference>
<dbReference type="InterPro" id="IPR020557">
    <property type="entry name" value="Fumarate_lyase_CS"/>
</dbReference>
<proteinExistence type="inferred from homology"/>
<dbReference type="PROSITE" id="PS00163">
    <property type="entry name" value="FUMARATE_LYASES"/>
    <property type="match status" value="1"/>
</dbReference>
<dbReference type="SMART" id="SM00998">
    <property type="entry name" value="ADSL_C"/>
    <property type="match status" value="1"/>
</dbReference>
<dbReference type="Gene3D" id="1.10.40.30">
    <property type="entry name" value="Fumarase/aspartase (C-terminal domain)"/>
    <property type="match status" value="1"/>
</dbReference>
<organism evidence="5 6">
    <name type="scientific">Deinococcus metallilatus</name>
    <dbReference type="NCBI Taxonomy" id="1211322"/>
    <lineage>
        <taxon>Bacteria</taxon>
        <taxon>Thermotogati</taxon>
        <taxon>Deinococcota</taxon>
        <taxon>Deinococci</taxon>
        <taxon>Deinococcales</taxon>
        <taxon>Deinococcaceae</taxon>
        <taxon>Deinococcus</taxon>
    </lineage>
</organism>
<dbReference type="CDD" id="cd01597">
    <property type="entry name" value="pCLME"/>
    <property type="match status" value="1"/>
</dbReference>
<comment type="caution">
    <text evidence="5">The sequence shown here is derived from an EMBL/GenBank/DDBJ whole genome shotgun (WGS) entry which is preliminary data.</text>
</comment>
<comment type="similarity">
    <text evidence="1">Belongs to the class-II fumarase/aspartase family.</text>
</comment>
<evidence type="ECO:0000256" key="1">
    <source>
        <dbReference type="ARBA" id="ARBA00034772"/>
    </source>
</evidence>
<dbReference type="InterPro" id="IPR000362">
    <property type="entry name" value="Fumarate_lyase_fam"/>
</dbReference>
<dbReference type="NCBIfam" id="TIGR02426">
    <property type="entry name" value="protocat_pcaB"/>
    <property type="match status" value="1"/>
</dbReference>
<dbReference type="EMBL" id="JACHFV010000003">
    <property type="protein sequence ID" value="MBB5294198.1"/>
    <property type="molecule type" value="Genomic_DNA"/>
</dbReference>
<evidence type="ECO:0000256" key="2">
    <source>
        <dbReference type="SAM" id="Coils"/>
    </source>
</evidence>
<feature type="coiled-coil region" evidence="2">
    <location>
        <begin position="117"/>
        <end position="144"/>
    </location>
</feature>
<dbReference type="GO" id="GO:0019619">
    <property type="term" value="P:3,4-dihydroxybenzoate catabolic process"/>
    <property type="evidence" value="ECO:0007669"/>
    <property type="project" value="InterPro"/>
</dbReference>
<dbReference type="EC" id="5.5.1.2" evidence="5"/>
<dbReference type="PANTHER" id="PTHR43172">
    <property type="entry name" value="ADENYLOSUCCINATE LYASE"/>
    <property type="match status" value="1"/>
</dbReference>
<gene>
    <name evidence="5" type="primary">pcaB</name>
    <name evidence="5" type="ORF">FCS05_08465</name>
    <name evidence="4" type="ORF">HNQ10_001012</name>
</gene>
<dbReference type="InterPro" id="IPR008948">
    <property type="entry name" value="L-Aspartase-like"/>
</dbReference>
<evidence type="ECO:0000313" key="7">
    <source>
        <dbReference type="Proteomes" id="UP000536909"/>
    </source>
</evidence>
<dbReference type="SUPFAM" id="SSF48557">
    <property type="entry name" value="L-aspartase-like"/>
    <property type="match status" value="1"/>
</dbReference>
<reference evidence="4 7" key="2">
    <citation type="submission" date="2020-08" db="EMBL/GenBank/DDBJ databases">
        <title>Genomic Encyclopedia of Type Strains, Phase IV (KMG-IV): sequencing the most valuable type-strain genomes for metagenomic binning, comparative biology and taxonomic classification.</title>
        <authorList>
            <person name="Goeker M."/>
        </authorList>
    </citation>
    <scope>NUCLEOTIDE SEQUENCE [LARGE SCALE GENOMIC DNA]</scope>
    <source>
        <strain evidence="4 7">DSM 105434</strain>
    </source>
</reference>
<name>A0AAJ5F8Z2_9DEIO</name>
<dbReference type="PANTHER" id="PTHR43172:SF2">
    <property type="entry name" value="ADENYLOSUCCINATE LYASE C-TERMINAL DOMAIN-CONTAINING PROTEIN"/>
    <property type="match status" value="1"/>
</dbReference>
<evidence type="ECO:0000259" key="3">
    <source>
        <dbReference type="SMART" id="SM00998"/>
    </source>
</evidence>
<keyword evidence="2" id="KW-0175">Coiled coil</keyword>
<dbReference type="InterPro" id="IPR019468">
    <property type="entry name" value="AdenyloSucc_lyase_C"/>
</dbReference>
<reference evidence="5 6" key="1">
    <citation type="submission" date="2019-04" db="EMBL/GenBank/DDBJ databases">
        <title>Deinococcus metalilatus MA1002 mutant No.5.</title>
        <authorList>
            <person name="Park W."/>
            <person name="Park C."/>
        </authorList>
    </citation>
    <scope>NUCLEOTIDE SEQUENCE [LARGE SCALE GENOMIC DNA]</scope>
    <source>
        <strain evidence="5 6">MA1002-m5</strain>
    </source>
</reference>
<dbReference type="GO" id="GO:0047472">
    <property type="term" value="F:3-carboxy-cis,cis-muconate cycloisomerase activity"/>
    <property type="evidence" value="ECO:0007669"/>
    <property type="project" value="UniProtKB-EC"/>
</dbReference>
<evidence type="ECO:0000313" key="5">
    <source>
        <dbReference type="EMBL" id="TLK27942.1"/>
    </source>
</evidence>
<evidence type="ECO:0000313" key="4">
    <source>
        <dbReference type="EMBL" id="MBB5294198.1"/>
    </source>
</evidence>
<dbReference type="Proteomes" id="UP000536909">
    <property type="component" value="Unassembled WGS sequence"/>
</dbReference>
<protein>
    <submittedName>
        <fullName evidence="5">3-carboxy-cis,cis-muconate cycloisomerase</fullName>
        <ecNumber evidence="5">5.5.1.2</ecNumber>
    </submittedName>
</protein>
<sequence length="449" mass="47937">MSFTSLDSGLYGPLFTSPAMQRLFSDEEHVRRLVDVEVALARAEARVGVISAEAARGIVEAAGHFQPDLPKLREGIAHDGFPVIALLAQLREEMPEDAAAALHWGATTQDILDTALVLQLRDALELLAAALDRLVQRLARLADAHRQTLMAGRTHSQQALPVTFGLKVAGWLAPLLRHRDRLRELRPRLLVVQFGGAAGTLAALKGDGLAVSAALAHDLGLGEAPTPWHTQRDTLAELGGWLSLVTGSLGKMAQDLILLAQSEVAEVRESADPSRGGSSTMPQKSNPIGSELIVAAARANAALLSGLHQALIQEHERGTHGWQLEWLTLPQMLGLTAGALDRAATLAQELDVDAARMRDNVAASGGLMLAEAYTFALAPLIGRQRAKQVVRQAVEAALQGGLPLSEAVQSCTDAPLDWEAVRETDYLGASDALIDRVLQQTADPDRSSK</sequence>
<feature type="domain" description="Adenylosuccinate lyase C-terminal" evidence="3">
    <location>
        <begin position="365"/>
        <end position="438"/>
    </location>
</feature>
<dbReference type="PRINTS" id="PR00149">
    <property type="entry name" value="FUMRATELYASE"/>
</dbReference>
<dbReference type="Gene3D" id="1.20.200.10">
    <property type="entry name" value="Fumarase/aspartase (Central domain)"/>
    <property type="match status" value="1"/>
</dbReference>
<evidence type="ECO:0000313" key="6">
    <source>
        <dbReference type="Proteomes" id="UP000308000"/>
    </source>
</evidence>
<dbReference type="EMBL" id="VBRC01000005">
    <property type="protein sequence ID" value="TLK27942.1"/>
    <property type="molecule type" value="Genomic_DNA"/>
</dbReference>
<keyword evidence="7" id="KW-1185">Reference proteome</keyword>